<dbReference type="EMBL" id="JAFLRJ010000011">
    <property type="protein sequence ID" value="MBO0510493.1"/>
    <property type="molecule type" value="Genomic_DNA"/>
</dbReference>
<dbReference type="Proteomes" id="UP000664167">
    <property type="component" value="Unassembled WGS sequence"/>
</dbReference>
<accession>A0A939F272</accession>
<feature type="non-terminal residue" evidence="1">
    <location>
        <position position="109"/>
    </location>
</feature>
<dbReference type="AlphaFoldDB" id="A0A939F272"/>
<protein>
    <submittedName>
        <fullName evidence="1">Uncharacterized protein</fullName>
    </submittedName>
</protein>
<keyword evidence="2" id="KW-1185">Reference proteome</keyword>
<organism evidence="1 2">
    <name type="scientific">Streptomyces beijiangensis</name>
    <dbReference type="NCBI Taxonomy" id="163361"/>
    <lineage>
        <taxon>Bacteria</taxon>
        <taxon>Bacillati</taxon>
        <taxon>Actinomycetota</taxon>
        <taxon>Actinomycetes</taxon>
        <taxon>Kitasatosporales</taxon>
        <taxon>Streptomycetaceae</taxon>
        <taxon>Streptomyces</taxon>
    </lineage>
</organism>
<evidence type="ECO:0000313" key="2">
    <source>
        <dbReference type="Proteomes" id="UP000664167"/>
    </source>
</evidence>
<proteinExistence type="predicted"/>
<evidence type="ECO:0000313" key="1">
    <source>
        <dbReference type="EMBL" id="MBO0510493.1"/>
    </source>
</evidence>
<name>A0A939F272_9ACTN</name>
<sequence length="109" mass="11911">MSLSVDVFLREGDGFELLDMPPGCNDQAGFESWRTTVWGSDAVRSLGARFFPRLDRHDVEVEPDEVAAFLEECALIRANLPLIAASTAGEKTLAEHGHVLGRDLDNIVG</sequence>
<reference evidence="1" key="1">
    <citation type="submission" date="2021-03" db="EMBL/GenBank/DDBJ databases">
        <title>Streptomyces poriferae sp. nov., a novel marine sponge-derived Actinobacteria species with anti-MRSA activity.</title>
        <authorList>
            <person name="Sandoval-Powers M."/>
            <person name="Kralova S."/>
            <person name="Nguyen G.-S."/>
            <person name="Fawwal D."/>
            <person name="Degnes K."/>
            <person name="Klinkenberg G."/>
            <person name="Sletta H."/>
            <person name="Wentzel A."/>
            <person name="Liles M.R."/>
        </authorList>
    </citation>
    <scope>NUCLEOTIDE SEQUENCE</scope>
    <source>
        <strain evidence="1">DSM 41794</strain>
    </source>
</reference>
<gene>
    <name evidence="1" type="ORF">J0695_01520</name>
</gene>
<dbReference type="RefSeq" id="WP_206959345.1">
    <property type="nucleotide sequence ID" value="NZ_JAFLRJ010000011.1"/>
</dbReference>
<comment type="caution">
    <text evidence="1">The sequence shown here is derived from an EMBL/GenBank/DDBJ whole genome shotgun (WGS) entry which is preliminary data.</text>
</comment>